<evidence type="ECO:0000256" key="4">
    <source>
        <dbReference type="ARBA" id="ARBA00022692"/>
    </source>
</evidence>
<dbReference type="SUPFAM" id="SSF52540">
    <property type="entry name" value="P-loop containing nucleoside triphosphate hydrolases"/>
    <property type="match status" value="1"/>
</dbReference>
<dbReference type="GO" id="GO:0005886">
    <property type="term" value="C:plasma membrane"/>
    <property type="evidence" value="ECO:0007669"/>
    <property type="project" value="UniProtKB-SubCell"/>
</dbReference>
<sequence>MIHSANTEIVTPYTIIEQWIYYSEDMRYQKSLVTALLIGFGIAVIAPTLLFLFNTKEKEELHGSARFATQDEIKKEGLTNNNGKGILIGQFNGFLGFFKTYLYFNSDSFILLIAPTRSGKGVGVVIPNLLVYNQSMVILDLKQENFSITSKYRAKYGQQVFLFNPFTENGQTHRYNPLSYVREGDCKIGDILTITASFYPIDDLKNSFWNNQASNLFLGLALMISETPSLPFTIGELLRQSSGKGKPLKEYLQGIMDDREKSSSPLSESCIDALNRFIALTDNSLSNVLASFNAPLTLWANPLFDAATSANDFDLRELRKKKMTVYIGITPDYLEQAERILNLFFSQLININTKELPEHNPELKYQCLLVMDEFTAMGRIGILAKSVSYMAGYGLRLLTIIQAPSQLDSVYGKEEARTYKTNHAGQILFAPRENEDAEEYSKAIGYKTVKAKSNSKTRGELKQTDSTSDQRRAVMLPQEIKEIGMWKEIICIENLKPIFCKKVQYFNDPVFIDRLKEVSSSLKSIEGIPTRDQLKNAITNKELQIEIPTLERIDSKPTPTLFDSPLNQPLPLSDHDIATVQEEVETEEQYDESLLATTYDDSDLPDFL</sequence>
<dbReference type="PATRIC" id="fig|312309.11.peg.3814"/>
<gene>
    <name evidence="8" type="ordered locus">VF_B0044</name>
</gene>
<protein>
    <submittedName>
        <fullName evidence="8">Protein VirD4</fullName>
    </submittedName>
</protein>
<dbReference type="Proteomes" id="UP000000537">
    <property type="component" value="Plasmid pES100"/>
</dbReference>
<evidence type="ECO:0000256" key="5">
    <source>
        <dbReference type="ARBA" id="ARBA00022989"/>
    </source>
</evidence>
<evidence type="ECO:0000256" key="7">
    <source>
        <dbReference type="SAM" id="Phobius"/>
    </source>
</evidence>
<keyword evidence="3" id="KW-1003">Cell membrane</keyword>
<dbReference type="InterPro" id="IPR003688">
    <property type="entry name" value="TraG/VirD4"/>
</dbReference>
<reference evidence="8 9" key="1">
    <citation type="journal article" date="2005" name="Proc. Natl. Acad. Sci. U.S.A.">
        <title>Complete genome sequence of Vibrio fischeri: a symbiotic bacterium with pathogenic congeners.</title>
        <authorList>
            <person name="Ruby E.G."/>
            <person name="Urbanowski M."/>
            <person name="Campbell J."/>
            <person name="Dunn A."/>
            <person name="Faini M."/>
            <person name="Gunsalus R."/>
            <person name="Lostroh P."/>
            <person name="Lupp C."/>
            <person name="McCann J."/>
            <person name="Millikan D."/>
            <person name="Schaefer A."/>
            <person name="Stabb E."/>
            <person name="Stevens A."/>
            <person name="Visick K."/>
            <person name="Whistler C."/>
            <person name="Greenberg E.P."/>
        </authorList>
    </citation>
    <scope>NUCLEOTIDE SEQUENCE [LARGE SCALE GENOMIC DNA]</scope>
    <source>
        <strain evidence="9">ATCC 700601 / ES114</strain>
    </source>
</reference>
<feature type="transmembrane region" description="Helical" evidence="7">
    <location>
        <begin position="32"/>
        <end position="53"/>
    </location>
</feature>
<evidence type="ECO:0000313" key="8">
    <source>
        <dbReference type="EMBL" id="AAW88286.1"/>
    </source>
</evidence>
<comment type="subcellular location">
    <subcellularLocation>
        <location evidence="1">Cell membrane</location>
        <topology evidence="1">Multi-pass membrane protein</topology>
    </subcellularLocation>
</comment>
<dbReference type="KEGG" id="vfi:VF_B0044"/>
<dbReference type="Gene3D" id="3.40.50.300">
    <property type="entry name" value="P-loop containing nucleotide triphosphate hydrolases"/>
    <property type="match status" value="1"/>
</dbReference>
<comment type="similarity">
    <text evidence="2">Belongs to the VirD4/TraG family.</text>
</comment>
<dbReference type="HOGENOM" id="CLU_012039_1_3_6"/>
<dbReference type="eggNOG" id="COG3505">
    <property type="taxonomic scope" value="Bacteria"/>
</dbReference>
<dbReference type="EMBL" id="CP000022">
    <property type="protein sequence ID" value="AAW88286.1"/>
    <property type="molecule type" value="Genomic_DNA"/>
</dbReference>
<organism evidence="8 9">
    <name type="scientific">Aliivibrio fischeri (strain ATCC 700601 / ES114)</name>
    <name type="common">Vibrio fischeri</name>
    <dbReference type="NCBI Taxonomy" id="312309"/>
    <lineage>
        <taxon>Bacteria</taxon>
        <taxon>Pseudomonadati</taxon>
        <taxon>Pseudomonadota</taxon>
        <taxon>Gammaproteobacteria</taxon>
        <taxon>Vibrionales</taxon>
        <taxon>Vibrionaceae</taxon>
        <taxon>Aliivibrio</taxon>
    </lineage>
</organism>
<evidence type="ECO:0000256" key="2">
    <source>
        <dbReference type="ARBA" id="ARBA00008806"/>
    </source>
</evidence>
<keyword evidence="9" id="KW-1185">Reference proteome</keyword>
<dbReference type="InterPro" id="IPR051539">
    <property type="entry name" value="T4SS-coupling_protein"/>
</dbReference>
<dbReference type="EnsemblBacteria" id="AAW88286">
    <property type="protein sequence ID" value="AAW88286"/>
    <property type="gene ID" value="VF_B0044"/>
</dbReference>
<evidence type="ECO:0000313" key="9">
    <source>
        <dbReference type="Proteomes" id="UP000000537"/>
    </source>
</evidence>
<evidence type="ECO:0000256" key="1">
    <source>
        <dbReference type="ARBA" id="ARBA00004651"/>
    </source>
</evidence>
<evidence type="ECO:0000256" key="3">
    <source>
        <dbReference type="ARBA" id="ARBA00022475"/>
    </source>
</evidence>
<dbReference type="OrthoDB" id="9759295at2"/>
<dbReference type="PANTHER" id="PTHR37937">
    <property type="entry name" value="CONJUGATIVE TRANSFER: DNA TRANSPORT"/>
    <property type="match status" value="1"/>
</dbReference>
<geneLocation type="plasmid" evidence="8 9">
    <name>pES100</name>
</geneLocation>
<dbReference type="PANTHER" id="PTHR37937:SF1">
    <property type="entry name" value="CONJUGATIVE TRANSFER: DNA TRANSPORT"/>
    <property type="match status" value="1"/>
</dbReference>
<keyword evidence="6 7" id="KW-0472">Membrane</keyword>
<proteinExistence type="inferred from homology"/>
<dbReference type="AlphaFoldDB" id="Q5DY60"/>
<keyword evidence="8" id="KW-0614">Plasmid</keyword>
<accession>Q5DY60</accession>
<keyword evidence="5 7" id="KW-1133">Transmembrane helix</keyword>
<dbReference type="Pfam" id="PF02534">
    <property type="entry name" value="T4SS-DNA_transf"/>
    <property type="match status" value="1"/>
</dbReference>
<dbReference type="InterPro" id="IPR027417">
    <property type="entry name" value="P-loop_NTPase"/>
</dbReference>
<evidence type="ECO:0000256" key="6">
    <source>
        <dbReference type="ARBA" id="ARBA00023136"/>
    </source>
</evidence>
<dbReference type="CDD" id="cd01127">
    <property type="entry name" value="TrwB_TraG_TraD_VirD4"/>
    <property type="match status" value="1"/>
</dbReference>
<name>Q5DY60_ALIF1</name>
<reference evidence="8 9" key="2">
    <citation type="journal article" date="2008" name="BMC Genomics">
        <title>Comparative genomics-based investigation of resequencing targets in Vibrio fischeri: focus on point miscalls and artefactual expansions.</title>
        <authorList>
            <person name="Mandel M.J."/>
            <person name="Stabb E.V."/>
            <person name="Ruby E.G."/>
        </authorList>
    </citation>
    <scope>NUCLEOTIDE SEQUENCE [LARGE SCALE GENOMIC DNA]</scope>
    <source>
        <strain evidence="9">ATCC 700601 / ES114</strain>
    </source>
</reference>
<keyword evidence="4 7" id="KW-0812">Transmembrane</keyword>